<feature type="domain" description="KaiA N-terminal" evidence="3">
    <location>
        <begin position="1"/>
        <end position="177"/>
    </location>
</feature>
<evidence type="ECO:0000313" key="5">
    <source>
        <dbReference type="EMBL" id="MBW4547501.1"/>
    </source>
</evidence>
<evidence type="ECO:0000259" key="3">
    <source>
        <dbReference type="PROSITE" id="PS51430"/>
    </source>
</evidence>
<reference evidence="5" key="1">
    <citation type="submission" date="2021-05" db="EMBL/GenBank/DDBJ databases">
        <authorList>
            <person name="Pietrasiak N."/>
            <person name="Ward R."/>
            <person name="Stajich J.E."/>
            <person name="Kurbessoian T."/>
        </authorList>
    </citation>
    <scope>NUCLEOTIDE SEQUENCE</scope>
    <source>
        <strain evidence="5">CPER-KK1</strain>
    </source>
</reference>
<accession>A0A951UDB0</accession>
<dbReference type="InterPro" id="IPR017944">
    <property type="entry name" value="KaiA/RbsU_helical_domain_sf"/>
</dbReference>
<dbReference type="InterPro" id="IPR020844">
    <property type="entry name" value="Circadian_clock_KaiA_N"/>
</dbReference>
<reference evidence="5" key="2">
    <citation type="journal article" date="2022" name="Microbiol. Resour. Announc.">
        <title>Metagenome Sequencing to Explore Phylogenomics of Terrestrial Cyanobacteria.</title>
        <authorList>
            <person name="Ward R.D."/>
            <person name="Stajich J.E."/>
            <person name="Johansen J.R."/>
            <person name="Huntemann M."/>
            <person name="Clum A."/>
            <person name="Foster B."/>
            <person name="Foster B."/>
            <person name="Roux S."/>
            <person name="Palaniappan K."/>
            <person name="Varghese N."/>
            <person name="Mukherjee S."/>
            <person name="Reddy T.B.K."/>
            <person name="Daum C."/>
            <person name="Copeland A."/>
            <person name="Chen I.A."/>
            <person name="Ivanova N.N."/>
            <person name="Kyrpides N.C."/>
            <person name="Shapiro N."/>
            <person name="Eloe-Fadrosh E.A."/>
            <person name="Pietrasiak N."/>
        </authorList>
    </citation>
    <scope>NUCLEOTIDE SEQUENCE</scope>
    <source>
        <strain evidence="5">CPER-KK1</strain>
    </source>
</reference>
<dbReference type="Gene3D" id="1.10.1240.30">
    <property type="entry name" value="KaiA/RbsU domain"/>
    <property type="match status" value="1"/>
</dbReference>
<dbReference type="InterPro" id="IPR011006">
    <property type="entry name" value="CheY-like_superfamily"/>
</dbReference>
<evidence type="ECO:0000256" key="1">
    <source>
        <dbReference type="ARBA" id="ARBA00023108"/>
    </source>
</evidence>
<gene>
    <name evidence="5" type="ORF">KME25_24130</name>
</gene>
<dbReference type="SUPFAM" id="SSF101215">
    <property type="entry name" value="KaiA/RbsU domain"/>
    <property type="match status" value="1"/>
</dbReference>
<comment type="caution">
    <text evidence="5">The sequence shown here is derived from an EMBL/GenBank/DDBJ whole genome shotgun (WGS) entry which is preliminary data.</text>
</comment>
<keyword evidence="1" id="KW-0090">Biological rhythms</keyword>
<dbReference type="GO" id="GO:0007623">
    <property type="term" value="P:circadian rhythm"/>
    <property type="evidence" value="ECO:0007669"/>
    <property type="project" value="InterPro"/>
</dbReference>
<feature type="domain" description="KaiA C-terminal" evidence="4">
    <location>
        <begin position="187"/>
        <end position="295"/>
    </location>
</feature>
<dbReference type="InterPro" id="IPR020856">
    <property type="entry name" value="Circadian_clock_protein_KaiA_C"/>
</dbReference>
<dbReference type="Pfam" id="PF07688">
    <property type="entry name" value="KaiA"/>
    <property type="match status" value="1"/>
</dbReference>
<evidence type="ECO:0000259" key="4">
    <source>
        <dbReference type="PROSITE" id="PS51431"/>
    </source>
</evidence>
<organism evidence="5 6">
    <name type="scientific">Symplocastrum torsivum CPER-KK1</name>
    <dbReference type="NCBI Taxonomy" id="450513"/>
    <lineage>
        <taxon>Bacteria</taxon>
        <taxon>Bacillati</taxon>
        <taxon>Cyanobacteriota</taxon>
        <taxon>Cyanophyceae</taxon>
        <taxon>Oscillatoriophycideae</taxon>
        <taxon>Oscillatoriales</taxon>
        <taxon>Microcoleaceae</taxon>
        <taxon>Symplocastrum</taxon>
    </lineage>
</organism>
<sequence length="297" mass="34368">MFVHSESLAQSLSQILSSDRYTLHVTGSESEFFDFLEQYKQQLDCLVLQDDGSLLPVINRLLEQGTLLPVVIFPKEIERTAHRATTHHLLKTIQITENSPPSQDDYLFHAAEVQLGVTQSPEIGEFIEKAIAQFLSLSTASSLPEPSAAVDPTAELATRSFLIQQQRRLSEKLKERLGYLGVYYKRNPQLFLRHLSQNDRQKLLENLKLEYREIVLKYFSQEDNLNQKIDNFVDKAFFADISVSRIVEIHMELMEEFSKQLKLEGRNEEVLLDYRLTLIDVIAHLGEMYRRSIPREL</sequence>
<evidence type="ECO:0000313" key="6">
    <source>
        <dbReference type="Proteomes" id="UP000753908"/>
    </source>
</evidence>
<name>A0A951UDB0_9CYAN</name>
<protein>
    <recommendedName>
        <fullName evidence="2">Circadian clock oscillator protein KaiA</fullName>
    </recommendedName>
</protein>
<dbReference type="InterPro" id="IPR011648">
    <property type="entry name" value="Circadian_clock_KaiA"/>
</dbReference>
<dbReference type="AlphaFoldDB" id="A0A951UDB0"/>
<dbReference type="Pfam" id="PF21714">
    <property type="entry name" value="KaiA_N"/>
    <property type="match status" value="1"/>
</dbReference>
<proteinExistence type="predicted"/>
<dbReference type="SMART" id="SM01247">
    <property type="entry name" value="KaiA"/>
    <property type="match status" value="1"/>
</dbReference>
<dbReference type="PROSITE" id="PS51430">
    <property type="entry name" value="KAIA_N"/>
    <property type="match status" value="1"/>
</dbReference>
<dbReference type="Gene3D" id="3.40.50.2300">
    <property type="match status" value="1"/>
</dbReference>
<dbReference type="SUPFAM" id="SSF52172">
    <property type="entry name" value="CheY-like"/>
    <property type="match status" value="1"/>
</dbReference>
<dbReference type="Proteomes" id="UP000753908">
    <property type="component" value="Unassembled WGS sequence"/>
</dbReference>
<evidence type="ECO:0000256" key="2">
    <source>
        <dbReference type="ARBA" id="ARBA00034852"/>
    </source>
</evidence>
<dbReference type="EMBL" id="JAHHIF010000042">
    <property type="protein sequence ID" value="MBW4547501.1"/>
    <property type="molecule type" value="Genomic_DNA"/>
</dbReference>
<dbReference type="PROSITE" id="PS51431">
    <property type="entry name" value="KAIA_C"/>
    <property type="match status" value="1"/>
</dbReference>